<evidence type="ECO:0000256" key="1">
    <source>
        <dbReference type="ARBA" id="ARBA00084097"/>
    </source>
</evidence>
<dbReference type="InterPro" id="IPR043137">
    <property type="entry name" value="GGT_ssub_C"/>
</dbReference>
<dbReference type="Gene3D" id="1.10.246.130">
    <property type="match status" value="1"/>
</dbReference>
<dbReference type="PRINTS" id="PR01210">
    <property type="entry name" value="GGTRANSPTASE"/>
</dbReference>
<dbReference type="Pfam" id="PF01019">
    <property type="entry name" value="G_glu_transpept"/>
    <property type="match status" value="1"/>
</dbReference>
<dbReference type="SUPFAM" id="SSF56235">
    <property type="entry name" value="N-terminal nucleophile aminohydrolases (Ntn hydrolases)"/>
    <property type="match status" value="1"/>
</dbReference>
<name>A0AA39CA83_9HYME</name>
<keyword evidence="1" id="KW-0800">Toxin</keyword>
<feature type="binding site" evidence="3">
    <location>
        <position position="548"/>
    </location>
    <ligand>
        <name>L-glutamate</name>
        <dbReference type="ChEBI" id="CHEBI:29985"/>
    </ligand>
</feature>
<evidence type="ECO:0000256" key="3">
    <source>
        <dbReference type="PIRSR" id="PIRSR600101-2"/>
    </source>
</evidence>
<evidence type="ECO:0008006" key="7">
    <source>
        <dbReference type="Google" id="ProtNLM"/>
    </source>
</evidence>
<dbReference type="PANTHER" id="PTHR11686">
    <property type="entry name" value="GAMMA GLUTAMYL TRANSPEPTIDASE"/>
    <property type="match status" value="1"/>
</dbReference>
<keyword evidence="4" id="KW-0812">Transmembrane</keyword>
<feature type="binding site" evidence="3">
    <location>
        <position position="227"/>
    </location>
    <ligand>
        <name>L-glutamate</name>
        <dbReference type="ChEBI" id="CHEBI:29985"/>
    </ligand>
</feature>
<protein>
    <recommendedName>
        <fullName evidence="7">Gamma-glutamyl transpeptidase</fullName>
    </recommendedName>
</protein>
<dbReference type="GO" id="GO:0006751">
    <property type="term" value="P:glutathione catabolic process"/>
    <property type="evidence" value="ECO:0007669"/>
    <property type="project" value="InterPro"/>
</dbReference>
<dbReference type="GO" id="GO:0005886">
    <property type="term" value="C:plasma membrane"/>
    <property type="evidence" value="ECO:0007669"/>
    <property type="project" value="TreeGrafter"/>
</dbReference>
<gene>
    <name evidence="5" type="ORF">PV328_008086</name>
</gene>
<evidence type="ECO:0000256" key="4">
    <source>
        <dbReference type="SAM" id="Phobius"/>
    </source>
</evidence>
<accession>A0AA39CA83</accession>
<feature type="binding site" evidence="3">
    <location>
        <begin position="577"/>
        <end position="578"/>
    </location>
    <ligand>
        <name>L-glutamate</name>
        <dbReference type="ChEBI" id="CHEBI:29985"/>
    </ligand>
</feature>
<dbReference type="Proteomes" id="UP001168990">
    <property type="component" value="Unassembled WGS sequence"/>
</dbReference>
<reference evidence="5" key="1">
    <citation type="journal article" date="2023" name="bioRxiv">
        <title>Scaffold-level genome assemblies of two parasitoid biocontrol wasps reveal the parthenogenesis mechanism and an associated novel virus.</title>
        <authorList>
            <person name="Inwood S."/>
            <person name="Skelly J."/>
            <person name="Guhlin J."/>
            <person name="Harrop T."/>
            <person name="Goldson S."/>
            <person name="Dearden P."/>
        </authorList>
    </citation>
    <scope>NUCLEOTIDE SEQUENCE</scope>
    <source>
        <strain evidence="5">Irish</strain>
        <tissue evidence="5">Whole body</tissue>
    </source>
</reference>
<evidence type="ECO:0000313" key="6">
    <source>
        <dbReference type="Proteomes" id="UP001168990"/>
    </source>
</evidence>
<feature type="binding site" evidence="3">
    <location>
        <begin position="524"/>
        <end position="526"/>
    </location>
    <ligand>
        <name>L-glutamate</name>
        <dbReference type="ChEBI" id="CHEBI:29985"/>
    </ligand>
</feature>
<organism evidence="5 6">
    <name type="scientific">Microctonus aethiopoides</name>
    <dbReference type="NCBI Taxonomy" id="144406"/>
    <lineage>
        <taxon>Eukaryota</taxon>
        <taxon>Metazoa</taxon>
        <taxon>Ecdysozoa</taxon>
        <taxon>Arthropoda</taxon>
        <taxon>Hexapoda</taxon>
        <taxon>Insecta</taxon>
        <taxon>Pterygota</taxon>
        <taxon>Neoptera</taxon>
        <taxon>Endopterygota</taxon>
        <taxon>Hymenoptera</taxon>
        <taxon>Apocrita</taxon>
        <taxon>Ichneumonoidea</taxon>
        <taxon>Braconidae</taxon>
        <taxon>Euphorinae</taxon>
        <taxon>Microctonus</taxon>
    </lineage>
</organism>
<keyword evidence="4" id="KW-1133">Transmembrane helix</keyword>
<dbReference type="PANTHER" id="PTHR11686:SF9">
    <property type="entry name" value="RE13973P"/>
    <property type="match status" value="1"/>
</dbReference>
<evidence type="ECO:0000313" key="5">
    <source>
        <dbReference type="EMBL" id="KAK0160703.1"/>
    </source>
</evidence>
<dbReference type="AlphaFoldDB" id="A0AA39CA83"/>
<dbReference type="NCBIfam" id="TIGR00066">
    <property type="entry name" value="g_glut_trans"/>
    <property type="match status" value="1"/>
</dbReference>
<keyword evidence="4" id="KW-0472">Membrane</keyword>
<dbReference type="InterPro" id="IPR043138">
    <property type="entry name" value="GGT_lsub"/>
</dbReference>
<proteinExistence type="predicted"/>
<dbReference type="EMBL" id="JAQQBS010001423">
    <property type="protein sequence ID" value="KAK0160703.1"/>
    <property type="molecule type" value="Genomic_DNA"/>
</dbReference>
<keyword evidence="1" id="KW-1199">Hemostasis impairing toxin</keyword>
<feature type="binding site" evidence="3">
    <location>
        <position position="600"/>
    </location>
    <ligand>
        <name>L-glutamate</name>
        <dbReference type="ChEBI" id="CHEBI:29985"/>
    </ligand>
</feature>
<keyword evidence="6" id="KW-1185">Reference proteome</keyword>
<feature type="active site" description="Nucleophile" evidence="2">
    <location>
        <position position="506"/>
    </location>
</feature>
<evidence type="ECO:0000256" key="2">
    <source>
        <dbReference type="PIRSR" id="PIRSR600101-1"/>
    </source>
</evidence>
<dbReference type="InterPro" id="IPR029055">
    <property type="entry name" value="Ntn_hydrolases_N"/>
</dbReference>
<dbReference type="Gene3D" id="3.60.20.40">
    <property type="match status" value="1"/>
</dbReference>
<reference evidence="5" key="2">
    <citation type="submission" date="2023-03" db="EMBL/GenBank/DDBJ databases">
        <authorList>
            <person name="Inwood S.N."/>
            <person name="Skelly J.G."/>
            <person name="Guhlin J."/>
            <person name="Harrop T.W.R."/>
            <person name="Goldson S.G."/>
            <person name="Dearden P.K."/>
        </authorList>
    </citation>
    <scope>NUCLEOTIDE SEQUENCE</scope>
    <source>
        <strain evidence="5">Irish</strain>
        <tissue evidence="5">Whole body</tissue>
    </source>
</reference>
<sequence>MLVTGLNRNINEQNCGGYRRRLIVVGSMSNKNSIHKTICSDTNRSSSSWCTIDNDDDDDDEYFNHHNNKEATKRLIHSTTSNTSQIKYSEWKKKVCISKTAIICAIIFVGLVIAIIIAVFLQSSGNKLIDNDEDDVNLIPDPEVPPPIPLWSKLRKFKGGGAVAADVLACAEIGKSILEKNGSAVDATIASALCSGLGLMHNTGLGGGFIMTIYEKSTGKSYYLNARDSAPLAAYSEMYENKTNHESQIGALAITVPGEIAGYWEAHQRFGKLPWAELFTDTIKMCDNGWNLTRAMYDDLINNKHLIYNDPTLISMFVNKTTNTMKYPGTLIKPKKLCDTLRILAEKGAADFYNGTLGKMLIDDLQKRGSILTQEDLRLYKVKWEEPLKSTFADGSNLYTVGLPGSGPLLVFITNILDQYNLTSESLNGWNNTIKTYHRMIETFKYAYAFRSQMGDTDYVDISELLKNLTSRDFARMIKEKINDNITSNDPAHYNANNEFREDHGTAHISVISQNGDAVSYTGSINIFFGCGVVSDSTGILLNSGMDDFSIPSVINYFGLPGRDKNNFIAPGKRPVSSMVPSIIVGPDGNVKMVIGAAGGSKITTSTAYVIARYMWMKNNIKEAIDAPRIHHQLFPMRLEYQYGIVKPVIDGLKKLGHVTYRYKGRGSVVMGLVQDNNTIYGVGDYRRHGDAAGIN</sequence>
<dbReference type="InterPro" id="IPR000101">
    <property type="entry name" value="GGT_peptidase"/>
</dbReference>
<dbReference type="GO" id="GO:0036374">
    <property type="term" value="F:glutathione hydrolase activity"/>
    <property type="evidence" value="ECO:0007669"/>
    <property type="project" value="InterPro"/>
</dbReference>
<feature type="transmembrane region" description="Helical" evidence="4">
    <location>
        <begin position="101"/>
        <end position="121"/>
    </location>
</feature>
<comment type="caution">
    <text evidence="5">The sequence shown here is derived from an EMBL/GenBank/DDBJ whole genome shotgun (WGS) entry which is preliminary data.</text>
</comment>
<dbReference type="FunFam" id="1.10.246.130:FF:000001">
    <property type="entry name" value="Gamma-glutamyltransferase 5 isoform 1"/>
    <property type="match status" value="1"/>
</dbReference>
<keyword evidence="1" id="KW-1202">Platelet aggregation activating toxin</keyword>
<dbReference type="FunFam" id="3.60.20.40:FF:000001">
    <property type="entry name" value="Gamma-glutamyltranspeptidase 1"/>
    <property type="match status" value="1"/>
</dbReference>